<dbReference type="Pfam" id="PF04402">
    <property type="entry name" value="SIMPL"/>
    <property type="match status" value="1"/>
</dbReference>
<name>A0A3D9I0N0_9BACL</name>
<gene>
    <name evidence="2" type="ORF">DFP95_11865</name>
</gene>
<keyword evidence="1" id="KW-0812">Transmembrane</keyword>
<dbReference type="Gene3D" id="3.30.70.2970">
    <property type="entry name" value="Protein of unknown function (DUF541), domain 2"/>
    <property type="match status" value="1"/>
</dbReference>
<evidence type="ECO:0000313" key="2">
    <source>
        <dbReference type="EMBL" id="RED55328.1"/>
    </source>
</evidence>
<keyword evidence="1" id="KW-1133">Transmembrane helix</keyword>
<feature type="transmembrane region" description="Helical" evidence="1">
    <location>
        <begin position="7"/>
        <end position="25"/>
    </location>
</feature>
<dbReference type="InterPro" id="IPR007497">
    <property type="entry name" value="SIMPL/DUF541"/>
</dbReference>
<dbReference type="OrthoDB" id="1682722at2"/>
<dbReference type="PANTHER" id="PTHR34387">
    <property type="entry name" value="SLR1258 PROTEIN"/>
    <property type="match status" value="1"/>
</dbReference>
<dbReference type="PANTHER" id="PTHR34387:SF1">
    <property type="entry name" value="PERIPLASMIC IMMUNOGENIC PROTEIN"/>
    <property type="match status" value="1"/>
</dbReference>
<proteinExistence type="predicted"/>
<dbReference type="InterPro" id="IPR052022">
    <property type="entry name" value="26kDa_periplasmic_antigen"/>
</dbReference>
<evidence type="ECO:0000313" key="3">
    <source>
        <dbReference type="Proteomes" id="UP000256869"/>
    </source>
</evidence>
<dbReference type="EMBL" id="QRDY01000018">
    <property type="protein sequence ID" value="RED55328.1"/>
    <property type="molecule type" value="Genomic_DNA"/>
</dbReference>
<sequence length="258" mass="27498">MDNRKRTLQVLSVVLAAAVIGWFGFGRGEVGEVSAESMPAVTAATPAYTVTVGATGSIMVEPDVAYLNLAVETRGAKASEAQQANADTFAGVEKTLYEKFAIDKKDVKTTGLDVQPEYNYTEKDGRVLKGYVAVHSIQVTYRKLPEIGKLFDALTASGANRLDGVQFSTEKKDQYELDAMKKAMDNAAAKAGVLATSAKRQLKGVVNIVQGDVSDNPILYARAESMSMAKAADGAAPTSVQSGQIEISAQVTVQYEMQ</sequence>
<evidence type="ECO:0008006" key="4">
    <source>
        <dbReference type="Google" id="ProtNLM"/>
    </source>
</evidence>
<dbReference type="Proteomes" id="UP000256869">
    <property type="component" value="Unassembled WGS sequence"/>
</dbReference>
<keyword evidence="1" id="KW-0472">Membrane</keyword>
<dbReference type="GO" id="GO:0006974">
    <property type="term" value="P:DNA damage response"/>
    <property type="evidence" value="ECO:0007669"/>
    <property type="project" value="TreeGrafter"/>
</dbReference>
<evidence type="ECO:0000256" key="1">
    <source>
        <dbReference type="SAM" id="Phobius"/>
    </source>
</evidence>
<keyword evidence="3" id="KW-1185">Reference proteome</keyword>
<protein>
    <recommendedName>
        <fullName evidence="4">Secreted protein</fullName>
    </recommendedName>
</protein>
<accession>A0A3D9I0N0</accession>
<organism evidence="2 3">
    <name type="scientific">Cohnella lupini</name>
    <dbReference type="NCBI Taxonomy" id="1294267"/>
    <lineage>
        <taxon>Bacteria</taxon>
        <taxon>Bacillati</taxon>
        <taxon>Bacillota</taxon>
        <taxon>Bacilli</taxon>
        <taxon>Bacillales</taxon>
        <taxon>Paenibacillaceae</taxon>
        <taxon>Cohnella</taxon>
    </lineage>
</organism>
<dbReference type="Gene3D" id="3.30.110.170">
    <property type="entry name" value="Protein of unknown function (DUF541), domain 1"/>
    <property type="match status" value="1"/>
</dbReference>
<dbReference type="AlphaFoldDB" id="A0A3D9I0N0"/>
<dbReference type="RefSeq" id="WP_115994899.1">
    <property type="nucleotide sequence ID" value="NZ_QRDY01000018.1"/>
</dbReference>
<comment type="caution">
    <text evidence="2">The sequence shown here is derived from an EMBL/GenBank/DDBJ whole genome shotgun (WGS) entry which is preliminary data.</text>
</comment>
<reference evidence="2 3" key="1">
    <citation type="submission" date="2018-07" db="EMBL/GenBank/DDBJ databases">
        <title>Genomic Encyclopedia of Type Strains, Phase III (KMG-III): the genomes of soil and plant-associated and newly described type strains.</title>
        <authorList>
            <person name="Whitman W."/>
        </authorList>
    </citation>
    <scope>NUCLEOTIDE SEQUENCE [LARGE SCALE GENOMIC DNA]</scope>
    <source>
        <strain evidence="2 3">CECT 8236</strain>
    </source>
</reference>